<name>A0A8D8PTD9_9HEMI</name>
<reference evidence="1" key="1">
    <citation type="submission" date="2021-05" db="EMBL/GenBank/DDBJ databases">
        <authorList>
            <person name="Alioto T."/>
            <person name="Alioto T."/>
            <person name="Gomez Garrido J."/>
        </authorList>
    </citation>
    <scope>NUCLEOTIDE SEQUENCE</scope>
</reference>
<proteinExistence type="predicted"/>
<sequence>MILPLYLNISPNILHLTSSPSTSNFPLLSYFLPNLPQYFPSLFPSHLTSSPLYLQIFPLSFSFSPFISLSLPPFSLPLSIFPGSSSIFPLFFPPLSFRHPSLNSRVFPPLMKPAIHVQLKLTV</sequence>
<protein>
    <submittedName>
        <fullName evidence="1">Uncharacterized protein</fullName>
    </submittedName>
</protein>
<organism evidence="1">
    <name type="scientific">Cacopsylla melanoneura</name>
    <dbReference type="NCBI Taxonomy" id="428564"/>
    <lineage>
        <taxon>Eukaryota</taxon>
        <taxon>Metazoa</taxon>
        <taxon>Ecdysozoa</taxon>
        <taxon>Arthropoda</taxon>
        <taxon>Hexapoda</taxon>
        <taxon>Insecta</taxon>
        <taxon>Pterygota</taxon>
        <taxon>Neoptera</taxon>
        <taxon>Paraneoptera</taxon>
        <taxon>Hemiptera</taxon>
        <taxon>Sternorrhyncha</taxon>
        <taxon>Psylloidea</taxon>
        <taxon>Psyllidae</taxon>
        <taxon>Psyllinae</taxon>
        <taxon>Cacopsylla</taxon>
    </lineage>
</organism>
<evidence type="ECO:0000313" key="1">
    <source>
        <dbReference type="EMBL" id="CAG6613314.1"/>
    </source>
</evidence>
<dbReference type="AlphaFoldDB" id="A0A8D8PTD9"/>
<accession>A0A8D8PTD9</accession>
<dbReference type="EMBL" id="HBUF01027191">
    <property type="protein sequence ID" value="CAG6613314.1"/>
    <property type="molecule type" value="Transcribed_RNA"/>
</dbReference>